<evidence type="ECO:0000313" key="2">
    <source>
        <dbReference type="EMBL" id="QHQ34626.1"/>
    </source>
</evidence>
<dbReference type="AlphaFoldDB" id="A0A6P1SZI8"/>
<proteinExistence type="predicted"/>
<keyword evidence="3" id="KW-1185">Reference proteome</keyword>
<dbReference type="EMBL" id="CP046620">
    <property type="protein sequence ID" value="QHQ34626.1"/>
    <property type="molecule type" value="Genomic_DNA"/>
</dbReference>
<feature type="signal peptide" evidence="1">
    <location>
        <begin position="1"/>
        <end position="17"/>
    </location>
</feature>
<evidence type="ECO:0000256" key="1">
    <source>
        <dbReference type="SAM" id="SignalP"/>
    </source>
</evidence>
<reference evidence="2 3" key="1">
    <citation type="submission" date="2019-12" db="EMBL/GenBank/DDBJ databases">
        <title>Complete genome sequence of Algicella marina strain 9Alg 56(T) isolated from the red alga Tichocarpus crinitus.</title>
        <authorList>
            <person name="Kim S.-G."/>
            <person name="Nedashkovskaya O.I."/>
        </authorList>
    </citation>
    <scope>NUCLEOTIDE SEQUENCE [LARGE SCALE GENOMIC DNA]</scope>
    <source>
        <strain evidence="2 3">9Alg 56</strain>
    </source>
</reference>
<dbReference type="RefSeq" id="WP_161861195.1">
    <property type="nucleotide sequence ID" value="NZ_CP046620.1"/>
</dbReference>
<feature type="chain" id="PRO_5026892269" evidence="1">
    <location>
        <begin position="18"/>
        <end position="128"/>
    </location>
</feature>
<protein>
    <submittedName>
        <fullName evidence="2">Uncharacterized protein</fullName>
    </submittedName>
</protein>
<keyword evidence="1" id="KW-0732">Signal</keyword>
<accession>A0A6P1SZI8</accession>
<dbReference type="Proteomes" id="UP000464495">
    <property type="component" value="Chromosome"/>
</dbReference>
<organism evidence="2 3">
    <name type="scientific">Algicella marina</name>
    <dbReference type="NCBI Taxonomy" id="2683284"/>
    <lineage>
        <taxon>Bacteria</taxon>
        <taxon>Pseudomonadati</taxon>
        <taxon>Pseudomonadota</taxon>
        <taxon>Alphaproteobacteria</taxon>
        <taxon>Rhodobacterales</taxon>
        <taxon>Paracoccaceae</taxon>
        <taxon>Algicella</taxon>
    </lineage>
</organism>
<name>A0A6P1SZI8_9RHOB</name>
<dbReference type="KEGG" id="amaq:GO499_05180"/>
<evidence type="ECO:0000313" key="3">
    <source>
        <dbReference type="Proteomes" id="UP000464495"/>
    </source>
</evidence>
<gene>
    <name evidence="2" type="ORF">GO499_05180</name>
</gene>
<sequence>MTLFAMVLIGSAAVAQALPVKTYREIKAWKGDRVTVVASAPGEAFTLVSAHKEAQRPWADALFERNTAEGKTLVRHAYDCANATYRWMGEARRFRDLSLSITSMDQMRDRRLEPGTVEYQLARYVCAL</sequence>